<name>A0A420EAJ9_9SPHN</name>
<sequence>MNQSGWNLHLWRSSEEWNDCYSGVMTDAAPELMHIHDRAPIFIGPEDWEAWLKAPIEELHRFNRPWPAASVKVEVTERRWWRPK</sequence>
<dbReference type="OrthoDB" id="9782620at2"/>
<dbReference type="InterPro" id="IPR003738">
    <property type="entry name" value="SRAP"/>
</dbReference>
<dbReference type="AlphaFoldDB" id="A0A420EAJ9"/>
<organism evidence="1 2">
    <name type="scientific">Altericroceibacterium spongiae</name>
    <dbReference type="NCBI Taxonomy" id="2320269"/>
    <lineage>
        <taxon>Bacteria</taxon>
        <taxon>Pseudomonadati</taxon>
        <taxon>Pseudomonadota</taxon>
        <taxon>Alphaproteobacteria</taxon>
        <taxon>Sphingomonadales</taxon>
        <taxon>Erythrobacteraceae</taxon>
        <taxon>Altericroceibacterium</taxon>
    </lineage>
</organism>
<keyword evidence="2" id="KW-1185">Reference proteome</keyword>
<dbReference type="SUPFAM" id="SSF143081">
    <property type="entry name" value="BB1717-like"/>
    <property type="match status" value="1"/>
</dbReference>
<gene>
    <name evidence="1" type="ORF">D6851_15635</name>
</gene>
<dbReference type="RefSeq" id="WP_120325844.1">
    <property type="nucleotide sequence ID" value="NZ_RAPF01000012.1"/>
</dbReference>
<accession>A0A420EAJ9</accession>
<dbReference type="InterPro" id="IPR036590">
    <property type="entry name" value="SRAP-like"/>
</dbReference>
<dbReference type="GO" id="GO:0106300">
    <property type="term" value="P:protein-DNA covalent cross-linking repair"/>
    <property type="evidence" value="ECO:0007669"/>
    <property type="project" value="InterPro"/>
</dbReference>
<evidence type="ECO:0000313" key="2">
    <source>
        <dbReference type="Proteomes" id="UP000284395"/>
    </source>
</evidence>
<comment type="caution">
    <text evidence="1">The sequence shown here is derived from an EMBL/GenBank/DDBJ whole genome shotgun (WGS) entry which is preliminary data.</text>
</comment>
<dbReference type="GO" id="GO:0003697">
    <property type="term" value="F:single-stranded DNA binding"/>
    <property type="evidence" value="ECO:0007669"/>
    <property type="project" value="InterPro"/>
</dbReference>
<dbReference type="Gene3D" id="3.90.1680.10">
    <property type="entry name" value="SOS response associated peptidase-like"/>
    <property type="match status" value="1"/>
</dbReference>
<reference evidence="1 2" key="1">
    <citation type="submission" date="2018-09" db="EMBL/GenBank/DDBJ databases">
        <title>Altererythrobacter spongiae sp. nov., isolated from a marine sponge.</title>
        <authorList>
            <person name="Zhuang L."/>
            <person name="Luo L."/>
        </authorList>
    </citation>
    <scope>NUCLEOTIDE SEQUENCE [LARGE SCALE GENOMIC DNA]</scope>
    <source>
        <strain evidence="1 2">HN-Y73</strain>
    </source>
</reference>
<dbReference type="Proteomes" id="UP000284395">
    <property type="component" value="Unassembled WGS sequence"/>
</dbReference>
<protein>
    <recommendedName>
        <fullName evidence="3">DUF159 family protein</fullName>
    </recommendedName>
</protein>
<dbReference type="EMBL" id="RAPF01000012">
    <property type="protein sequence ID" value="RKF17691.1"/>
    <property type="molecule type" value="Genomic_DNA"/>
</dbReference>
<dbReference type="Pfam" id="PF02586">
    <property type="entry name" value="SRAP"/>
    <property type="match status" value="1"/>
</dbReference>
<proteinExistence type="predicted"/>
<evidence type="ECO:0008006" key="3">
    <source>
        <dbReference type="Google" id="ProtNLM"/>
    </source>
</evidence>
<evidence type="ECO:0000313" key="1">
    <source>
        <dbReference type="EMBL" id="RKF17691.1"/>
    </source>
</evidence>